<dbReference type="Proteomes" id="UP001278766">
    <property type="component" value="Unassembled WGS sequence"/>
</dbReference>
<organism evidence="16 17">
    <name type="scientific">Chaetomium fimeti</name>
    <dbReference type="NCBI Taxonomy" id="1854472"/>
    <lineage>
        <taxon>Eukaryota</taxon>
        <taxon>Fungi</taxon>
        <taxon>Dikarya</taxon>
        <taxon>Ascomycota</taxon>
        <taxon>Pezizomycotina</taxon>
        <taxon>Sordariomycetes</taxon>
        <taxon>Sordariomycetidae</taxon>
        <taxon>Sordariales</taxon>
        <taxon>Chaetomiaceae</taxon>
        <taxon>Chaetomium</taxon>
    </lineage>
</organism>
<dbReference type="Pfam" id="PF08797">
    <property type="entry name" value="HIRAN"/>
    <property type="match status" value="1"/>
</dbReference>
<name>A0AAE0LPE3_9PEZI</name>
<dbReference type="GO" id="GO:0005524">
    <property type="term" value="F:ATP binding"/>
    <property type="evidence" value="ECO:0007669"/>
    <property type="project" value="UniProtKB-KW"/>
</dbReference>
<dbReference type="Pfam" id="PF00176">
    <property type="entry name" value="SNF2-rel_dom"/>
    <property type="match status" value="1"/>
</dbReference>
<sequence>MPRQTKRPLEVIDLTGGGQNTRPAKSPRNTSSSHNLQPAAPGLGQPSSSATSVPNSTQNNPENDEPEPSTQDLTQSDDGPQRELYGSFDGKIVGVRYYNGMATGGEVVICKREPSNQYDPNAIRVDNVLGRQIGHIPRTVAAKLAPYLDNKEITIEAILSGEKGFYECPIRMYFYGTADALGRAGLEERLKSDKLVKATQLKQTRKDNEQQRKTMGLKGGRSTAGFAPAEPEVSLAQLAQTSQAVNFRAGGDIAQTLAMDEDQLSEMPQAEQPDKVCAKLLPYQLQGLAWLTAKESPVFPEPGSPESVQLWKRDAKGRFVNIATNFTVAAPPKLLSGGILADDMGLGKTLQIISLIMTGGPGSTLIVAPVGVMSNWEQQIKRHVSDEHLPEVLIYHGTSRQTSAKSLKKFGVVVTSYGTLSSEAATGGPLTKLDWRRVVLDEGHTIRNAKTKAAEAACKLKAQSRWVLTGTPIVNNIKDLHSLVKFLHITGGIEQSDIFNAVIARPLALGETRAEALLQSLMKDVCLRRRKDMKFIDLKLPAKTEYIHRITFWADEKKKYEALLSEAQGALQDFQDKSKSGQKGRFQGVLERLLRLRQTCNHWTLCKERIADLMKLLEEQDIVPLNDENRVLLQQALQLIIESQEECPVCMENLTDPVITHCKHSFCRACISKVIEIQHKCPMCRAELAEDKLVEPAPEHSAQEEEAGLDQETKSSKTEALLKILQATLKNDGSKVIIFSQWTSFLTVIQRQLEEAGYTYTRIDGSMNTSKRDAAIHALDHDPATRIMLASLSVCSVGLNLVSADTVVLADSWWAPAIEDQAVDRVHRLGQTRPTTVWRLVMEGTVEERVLDIQGEKRELVNKAFQEKQGKQKKTKETRMADILKLLT</sequence>
<dbReference type="EMBL" id="JAUEPN010000007">
    <property type="protein sequence ID" value="KAK3292084.1"/>
    <property type="molecule type" value="Genomic_DNA"/>
</dbReference>
<dbReference type="GO" id="GO:0008270">
    <property type="term" value="F:zinc ion binding"/>
    <property type="evidence" value="ECO:0007669"/>
    <property type="project" value="UniProtKB-KW"/>
</dbReference>
<keyword evidence="4" id="KW-0547">Nucleotide-binding</keyword>
<dbReference type="InterPro" id="IPR017907">
    <property type="entry name" value="Znf_RING_CS"/>
</dbReference>
<proteinExistence type="inferred from homology"/>
<evidence type="ECO:0000256" key="5">
    <source>
        <dbReference type="ARBA" id="ARBA00022771"/>
    </source>
</evidence>
<accession>A0AAE0LPE3</accession>
<dbReference type="GO" id="GO:0006281">
    <property type="term" value="P:DNA repair"/>
    <property type="evidence" value="ECO:0007669"/>
    <property type="project" value="TreeGrafter"/>
</dbReference>
<dbReference type="PROSITE" id="PS51192">
    <property type="entry name" value="HELICASE_ATP_BIND_1"/>
    <property type="match status" value="1"/>
</dbReference>
<evidence type="ECO:0000256" key="10">
    <source>
        <dbReference type="ARBA" id="ARBA00023242"/>
    </source>
</evidence>
<dbReference type="GO" id="GO:0008094">
    <property type="term" value="F:ATP-dependent activity, acting on DNA"/>
    <property type="evidence" value="ECO:0007669"/>
    <property type="project" value="TreeGrafter"/>
</dbReference>
<dbReference type="SUPFAM" id="SSF52540">
    <property type="entry name" value="P-loop containing nucleoside triphosphate hydrolases"/>
    <property type="match status" value="2"/>
</dbReference>
<feature type="region of interest" description="Disordered" evidence="12">
    <location>
        <begin position="695"/>
        <end position="714"/>
    </location>
</feature>
<dbReference type="SMART" id="SM00490">
    <property type="entry name" value="HELICc"/>
    <property type="match status" value="1"/>
</dbReference>
<dbReference type="PROSITE" id="PS51194">
    <property type="entry name" value="HELICASE_CTER"/>
    <property type="match status" value="1"/>
</dbReference>
<evidence type="ECO:0000313" key="16">
    <source>
        <dbReference type="EMBL" id="KAK3292084.1"/>
    </source>
</evidence>
<feature type="compositionally biased region" description="Polar residues" evidence="12">
    <location>
        <begin position="45"/>
        <end position="61"/>
    </location>
</feature>
<feature type="domain" description="RING-type" evidence="13">
    <location>
        <begin position="647"/>
        <end position="685"/>
    </location>
</feature>
<dbReference type="GO" id="GO:0004386">
    <property type="term" value="F:helicase activity"/>
    <property type="evidence" value="ECO:0007669"/>
    <property type="project" value="UniProtKB-KW"/>
</dbReference>
<evidence type="ECO:0000256" key="9">
    <source>
        <dbReference type="ARBA" id="ARBA00022840"/>
    </source>
</evidence>
<dbReference type="CDD" id="cd18793">
    <property type="entry name" value="SF2_C_SNF"/>
    <property type="match status" value="1"/>
</dbReference>
<evidence type="ECO:0000259" key="13">
    <source>
        <dbReference type="PROSITE" id="PS50089"/>
    </source>
</evidence>
<dbReference type="SMART" id="SM00910">
    <property type="entry name" value="HIRAN"/>
    <property type="match status" value="1"/>
</dbReference>
<evidence type="ECO:0000256" key="4">
    <source>
        <dbReference type="ARBA" id="ARBA00022741"/>
    </source>
</evidence>
<dbReference type="InterPro" id="IPR001650">
    <property type="entry name" value="Helicase_C-like"/>
</dbReference>
<keyword evidence="9" id="KW-0067">ATP-binding</keyword>
<dbReference type="InterPro" id="IPR001841">
    <property type="entry name" value="Znf_RING"/>
</dbReference>
<evidence type="ECO:0000259" key="14">
    <source>
        <dbReference type="PROSITE" id="PS51192"/>
    </source>
</evidence>
<evidence type="ECO:0000256" key="7">
    <source>
        <dbReference type="ARBA" id="ARBA00022806"/>
    </source>
</evidence>
<dbReference type="InterPro" id="IPR014001">
    <property type="entry name" value="Helicase_ATP-bd"/>
</dbReference>
<dbReference type="InterPro" id="IPR049730">
    <property type="entry name" value="SNF2/RAD54-like_C"/>
</dbReference>
<gene>
    <name evidence="16" type="ORF">B0H64DRAFT_426302</name>
</gene>
<feature type="compositionally biased region" description="Polar residues" evidence="12">
    <location>
        <begin position="20"/>
        <end position="36"/>
    </location>
</feature>
<dbReference type="SUPFAM" id="SSF57850">
    <property type="entry name" value="RING/U-box"/>
    <property type="match status" value="1"/>
</dbReference>
<dbReference type="Gene3D" id="3.40.50.300">
    <property type="entry name" value="P-loop containing nucleotide triphosphate hydrolases"/>
    <property type="match status" value="1"/>
</dbReference>
<evidence type="ECO:0000256" key="1">
    <source>
        <dbReference type="ARBA" id="ARBA00004123"/>
    </source>
</evidence>
<dbReference type="PROSITE" id="PS50089">
    <property type="entry name" value="ZF_RING_2"/>
    <property type="match status" value="1"/>
</dbReference>
<keyword evidence="10" id="KW-0539">Nucleus</keyword>
<dbReference type="Gene3D" id="3.30.70.2330">
    <property type="match status" value="1"/>
</dbReference>
<dbReference type="InterPro" id="IPR000330">
    <property type="entry name" value="SNF2_N"/>
</dbReference>
<evidence type="ECO:0000256" key="6">
    <source>
        <dbReference type="ARBA" id="ARBA00022801"/>
    </source>
</evidence>
<dbReference type="Pfam" id="PF13923">
    <property type="entry name" value="zf-C3HC4_2"/>
    <property type="match status" value="1"/>
</dbReference>
<keyword evidence="6" id="KW-0378">Hydrolase</keyword>
<dbReference type="InterPro" id="IPR027417">
    <property type="entry name" value="P-loop_NTPase"/>
</dbReference>
<feature type="compositionally biased region" description="Polar residues" evidence="12">
    <location>
        <begin position="68"/>
        <end position="78"/>
    </location>
</feature>
<comment type="caution">
    <text evidence="16">The sequence shown here is derived from an EMBL/GenBank/DDBJ whole genome shotgun (WGS) entry which is preliminary data.</text>
</comment>
<evidence type="ECO:0000256" key="8">
    <source>
        <dbReference type="ARBA" id="ARBA00022833"/>
    </source>
</evidence>
<evidence type="ECO:0000256" key="2">
    <source>
        <dbReference type="ARBA" id="ARBA00007025"/>
    </source>
</evidence>
<dbReference type="PANTHER" id="PTHR45626">
    <property type="entry name" value="TRANSCRIPTION TERMINATION FACTOR 2-RELATED"/>
    <property type="match status" value="1"/>
</dbReference>
<feature type="region of interest" description="Disordered" evidence="12">
    <location>
        <begin position="1"/>
        <end position="85"/>
    </location>
</feature>
<evidence type="ECO:0000313" key="17">
    <source>
        <dbReference type="Proteomes" id="UP001278766"/>
    </source>
</evidence>
<dbReference type="Gene3D" id="3.30.40.10">
    <property type="entry name" value="Zinc/RING finger domain, C3HC4 (zinc finger)"/>
    <property type="match status" value="1"/>
</dbReference>
<evidence type="ECO:0000256" key="3">
    <source>
        <dbReference type="ARBA" id="ARBA00022723"/>
    </source>
</evidence>
<dbReference type="GO" id="GO:0016818">
    <property type="term" value="F:hydrolase activity, acting on acid anhydrides, in phosphorus-containing anhydrides"/>
    <property type="evidence" value="ECO:0007669"/>
    <property type="project" value="InterPro"/>
</dbReference>
<dbReference type="GeneID" id="87842674"/>
<keyword evidence="3" id="KW-0479">Metal-binding</keyword>
<feature type="domain" description="Helicase ATP-binding" evidence="14">
    <location>
        <begin position="329"/>
        <end position="490"/>
    </location>
</feature>
<dbReference type="PANTHER" id="PTHR45626:SF11">
    <property type="entry name" value="FAMILY HELICASE, PUTATIVE (AFU_ORTHOLOGUE AFUA_5G06590)-RELATED"/>
    <property type="match status" value="1"/>
</dbReference>
<dbReference type="Pfam" id="PF00271">
    <property type="entry name" value="Helicase_C"/>
    <property type="match status" value="1"/>
</dbReference>
<keyword evidence="8" id="KW-0862">Zinc</keyword>
<dbReference type="InterPro" id="IPR050628">
    <property type="entry name" value="SNF2_RAD54_helicase_TF"/>
</dbReference>
<dbReference type="InterPro" id="IPR038718">
    <property type="entry name" value="SNF2-like_sf"/>
</dbReference>
<feature type="region of interest" description="Disordered" evidence="12">
    <location>
        <begin position="204"/>
        <end position="223"/>
    </location>
</feature>
<dbReference type="InterPro" id="IPR014905">
    <property type="entry name" value="HIRAN"/>
</dbReference>
<dbReference type="GO" id="GO:0003676">
    <property type="term" value="F:nucleic acid binding"/>
    <property type="evidence" value="ECO:0007669"/>
    <property type="project" value="InterPro"/>
</dbReference>
<dbReference type="CDD" id="cd16509">
    <property type="entry name" value="RING-HC_HLTF"/>
    <property type="match status" value="1"/>
</dbReference>
<dbReference type="Gene3D" id="3.40.50.10810">
    <property type="entry name" value="Tandem AAA-ATPase domain"/>
    <property type="match status" value="1"/>
</dbReference>
<dbReference type="InterPro" id="IPR013083">
    <property type="entry name" value="Znf_RING/FYVE/PHD"/>
</dbReference>
<keyword evidence="5 11" id="KW-0863">Zinc-finger</keyword>
<comment type="similarity">
    <text evidence="2">Belongs to the SNF2/RAD54 helicase family.</text>
</comment>
<keyword evidence="17" id="KW-1185">Reference proteome</keyword>
<evidence type="ECO:0000256" key="11">
    <source>
        <dbReference type="PROSITE-ProRule" id="PRU00175"/>
    </source>
</evidence>
<dbReference type="SMART" id="SM00487">
    <property type="entry name" value="DEXDc"/>
    <property type="match status" value="1"/>
</dbReference>
<evidence type="ECO:0000256" key="12">
    <source>
        <dbReference type="SAM" id="MobiDB-lite"/>
    </source>
</evidence>
<dbReference type="SMART" id="SM00184">
    <property type="entry name" value="RING"/>
    <property type="match status" value="1"/>
</dbReference>
<dbReference type="RefSeq" id="XP_062655598.1">
    <property type="nucleotide sequence ID" value="XM_062805726.1"/>
</dbReference>
<evidence type="ECO:0000259" key="15">
    <source>
        <dbReference type="PROSITE" id="PS51194"/>
    </source>
</evidence>
<comment type="subcellular location">
    <subcellularLocation>
        <location evidence="1">Nucleus</location>
    </subcellularLocation>
</comment>
<dbReference type="PROSITE" id="PS00518">
    <property type="entry name" value="ZF_RING_1"/>
    <property type="match status" value="1"/>
</dbReference>
<protein>
    <submittedName>
        <fullName evidence="16">RAD5-like protein</fullName>
    </submittedName>
</protein>
<keyword evidence="7" id="KW-0347">Helicase</keyword>
<reference evidence="16" key="2">
    <citation type="submission" date="2023-06" db="EMBL/GenBank/DDBJ databases">
        <authorList>
            <consortium name="Lawrence Berkeley National Laboratory"/>
            <person name="Haridas S."/>
            <person name="Hensen N."/>
            <person name="Bonometti L."/>
            <person name="Westerberg I."/>
            <person name="Brannstrom I.O."/>
            <person name="Guillou S."/>
            <person name="Cros-Aarteil S."/>
            <person name="Calhoun S."/>
            <person name="Kuo A."/>
            <person name="Mondo S."/>
            <person name="Pangilinan J."/>
            <person name="Riley R."/>
            <person name="Labutti K."/>
            <person name="Andreopoulos B."/>
            <person name="Lipzen A."/>
            <person name="Chen C."/>
            <person name="Yanf M."/>
            <person name="Daum C."/>
            <person name="Ng V."/>
            <person name="Clum A."/>
            <person name="Steindorff A."/>
            <person name="Ohm R."/>
            <person name="Martin F."/>
            <person name="Silar P."/>
            <person name="Natvig D."/>
            <person name="Lalanne C."/>
            <person name="Gautier V."/>
            <person name="Ament-Velasquez S.L."/>
            <person name="Kruys A."/>
            <person name="Hutchinson M.I."/>
            <person name="Powell A.J."/>
            <person name="Barry K."/>
            <person name="Miller A.N."/>
            <person name="Grigoriev I.V."/>
            <person name="Debuchy R."/>
            <person name="Gladieux P."/>
            <person name="Thoren M.H."/>
            <person name="Johannesson H."/>
        </authorList>
    </citation>
    <scope>NUCLEOTIDE SEQUENCE</scope>
    <source>
        <strain evidence="16">CBS 168.71</strain>
    </source>
</reference>
<feature type="domain" description="Helicase C-terminal" evidence="15">
    <location>
        <begin position="708"/>
        <end position="881"/>
    </location>
</feature>
<dbReference type="GO" id="GO:0005634">
    <property type="term" value="C:nucleus"/>
    <property type="evidence" value="ECO:0007669"/>
    <property type="project" value="UniProtKB-SubCell"/>
</dbReference>
<dbReference type="AlphaFoldDB" id="A0AAE0LPE3"/>
<reference evidence="16" key="1">
    <citation type="journal article" date="2023" name="Mol. Phylogenet. Evol.">
        <title>Genome-scale phylogeny and comparative genomics of the fungal order Sordariales.</title>
        <authorList>
            <person name="Hensen N."/>
            <person name="Bonometti L."/>
            <person name="Westerberg I."/>
            <person name="Brannstrom I.O."/>
            <person name="Guillou S."/>
            <person name="Cros-Aarteil S."/>
            <person name="Calhoun S."/>
            <person name="Haridas S."/>
            <person name="Kuo A."/>
            <person name="Mondo S."/>
            <person name="Pangilinan J."/>
            <person name="Riley R."/>
            <person name="LaButti K."/>
            <person name="Andreopoulos B."/>
            <person name="Lipzen A."/>
            <person name="Chen C."/>
            <person name="Yan M."/>
            <person name="Daum C."/>
            <person name="Ng V."/>
            <person name="Clum A."/>
            <person name="Steindorff A."/>
            <person name="Ohm R.A."/>
            <person name="Martin F."/>
            <person name="Silar P."/>
            <person name="Natvig D.O."/>
            <person name="Lalanne C."/>
            <person name="Gautier V."/>
            <person name="Ament-Velasquez S.L."/>
            <person name="Kruys A."/>
            <person name="Hutchinson M.I."/>
            <person name="Powell A.J."/>
            <person name="Barry K."/>
            <person name="Miller A.N."/>
            <person name="Grigoriev I.V."/>
            <person name="Debuchy R."/>
            <person name="Gladieux P."/>
            <person name="Hiltunen Thoren M."/>
            <person name="Johannesson H."/>
        </authorList>
    </citation>
    <scope>NUCLEOTIDE SEQUENCE</scope>
    <source>
        <strain evidence="16">CBS 168.71</strain>
    </source>
</reference>